<accession>A0A814CXE7</accession>
<dbReference type="Gene3D" id="2.40.50.100">
    <property type="match status" value="1"/>
</dbReference>
<comment type="subcellular location">
    <subcellularLocation>
        <location evidence="1">Nucleus</location>
        <location evidence="1">Nucleolus</location>
    </subcellularLocation>
</comment>
<feature type="domain" description="Exosome complex component N-terminal" evidence="4">
    <location>
        <begin position="163"/>
        <end position="198"/>
    </location>
</feature>
<dbReference type="Pfam" id="PF14382">
    <property type="entry name" value="ECR1_N"/>
    <property type="match status" value="1"/>
</dbReference>
<dbReference type="PANTHER" id="PTHR12686">
    <property type="entry name" value="3'-5' EXORIBONUCLEASE CSL4-RELATED"/>
    <property type="match status" value="1"/>
</dbReference>
<evidence type="ECO:0000313" key="5">
    <source>
        <dbReference type="EMBL" id="CAF0889927.1"/>
    </source>
</evidence>
<dbReference type="InterPro" id="IPR039771">
    <property type="entry name" value="Csl4"/>
</dbReference>
<dbReference type="EMBL" id="CAJNON010000089">
    <property type="protein sequence ID" value="CAF0946378.1"/>
    <property type="molecule type" value="Genomic_DNA"/>
</dbReference>
<evidence type="ECO:0000313" key="7">
    <source>
        <dbReference type="EMBL" id="CAF3722708.1"/>
    </source>
</evidence>
<dbReference type="Proteomes" id="UP000663891">
    <property type="component" value="Unassembled WGS sequence"/>
</dbReference>
<reference evidence="6" key="1">
    <citation type="submission" date="2021-02" db="EMBL/GenBank/DDBJ databases">
        <authorList>
            <person name="Nowell W R."/>
        </authorList>
    </citation>
    <scope>NUCLEOTIDE SEQUENCE</scope>
</reference>
<dbReference type="GO" id="GO:0005737">
    <property type="term" value="C:cytoplasm"/>
    <property type="evidence" value="ECO:0007669"/>
    <property type="project" value="TreeGrafter"/>
</dbReference>
<name>A0A814CXE7_9BILA</name>
<protein>
    <recommendedName>
        <fullName evidence="4">Exosome complex component N-terminal domain-containing protein</fullName>
    </recommendedName>
</protein>
<dbReference type="Proteomes" id="UP000663881">
    <property type="component" value="Unassembled WGS sequence"/>
</dbReference>
<dbReference type="GO" id="GO:0006396">
    <property type="term" value="P:RNA processing"/>
    <property type="evidence" value="ECO:0007669"/>
    <property type="project" value="InterPro"/>
</dbReference>
<evidence type="ECO:0000256" key="1">
    <source>
        <dbReference type="ARBA" id="ARBA00004604"/>
    </source>
</evidence>
<proteinExistence type="predicted"/>
<dbReference type="EMBL" id="CAJOAY010002171">
    <property type="protein sequence ID" value="CAF3928189.1"/>
    <property type="molecule type" value="Genomic_DNA"/>
</dbReference>
<evidence type="ECO:0000256" key="3">
    <source>
        <dbReference type="SAM" id="MobiDB-lite"/>
    </source>
</evidence>
<dbReference type="Gene3D" id="2.40.50.140">
    <property type="entry name" value="Nucleic acid-binding proteins"/>
    <property type="match status" value="1"/>
</dbReference>
<dbReference type="OrthoDB" id="440760at2759"/>
<evidence type="ECO:0000313" key="6">
    <source>
        <dbReference type="EMBL" id="CAF0946378.1"/>
    </source>
</evidence>
<gene>
    <name evidence="5" type="ORF">IZO911_LOCUS11661</name>
    <name evidence="7" type="ORF">KXQ929_LOCUS12517</name>
    <name evidence="8" type="ORF">OKA104_LOCUS25664</name>
    <name evidence="6" type="ORF">VCS650_LOCUS11807</name>
</gene>
<dbReference type="Proteomes" id="UP000663860">
    <property type="component" value="Unassembled WGS sequence"/>
</dbReference>
<dbReference type="PANTHER" id="PTHR12686:SF8">
    <property type="entry name" value="EXOSOME COMPLEX COMPONENT CSL4"/>
    <property type="match status" value="1"/>
</dbReference>
<feature type="compositionally biased region" description="Basic and acidic residues" evidence="3">
    <location>
        <begin position="1"/>
        <end position="11"/>
    </location>
</feature>
<evidence type="ECO:0000256" key="2">
    <source>
        <dbReference type="ARBA" id="ARBA00022835"/>
    </source>
</evidence>
<sequence>MPHRYSRDEKSSSSSSSHYDKAKMAIRQAYNKPSNNTNDIKNNYNFNLYENDRQDRINEIADDEDGDLVVERQSQSINPEKTTKIIEANDRRHDAVIFGDKTIEEQQKNQSWDSFKQSSKYSTTSLAGPLLLEDPENKRIRWKNKMRDLWIQRYSMSSFEYYCVPGDRLCPCDRAIAGSGTYEKQNCIYASIAGTIQLTAVDQPSANSDKKPTISVVRQDRSLAVPSVGSLAYCKVTNVTSRFVRCLIFAINNQPLKTPCHGRITRENIESINKDSVVCSTKFRPDDIVLARIISLGDANAYLLSTAEENLGVIAARSVAGEKLVPFSDCQMTCPMTNTAEPRKVAKIQGDLTDEISKLT</sequence>
<dbReference type="GO" id="GO:0005730">
    <property type="term" value="C:nucleolus"/>
    <property type="evidence" value="ECO:0007669"/>
    <property type="project" value="UniProtKB-SubCell"/>
</dbReference>
<evidence type="ECO:0000313" key="9">
    <source>
        <dbReference type="Proteomes" id="UP000663891"/>
    </source>
</evidence>
<dbReference type="SUPFAM" id="SSF110324">
    <property type="entry name" value="Ribosomal L27 protein-like"/>
    <property type="match status" value="1"/>
</dbReference>
<dbReference type="Proteomes" id="UP000663868">
    <property type="component" value="Unassembled WGS sequence"/>
</dbReference>
<evidence type="ECO:0000313" key="8">
    <source>
        <dbReference type="EMBL" id="CAF3928189.1"/>
    </source>
</evidence>
<dbReference type="EMBL" id="CAJOBB010000645">
    <property type="protein sequence ID" value="CAF3722708.1"/>
    <property type="molecule type" value="Genomic_DNA"/>
</dbReference>
<feature type="region of interest" description="Disordered" evidence="3">
    <location>
        <begin position="1"/>
        <end position="20"/>
    </location>
</feature>
<dbReference type="EMBL" id="CAJNOE010000088">
    <property type="protein sequence ID" value="CAF0889927.1"/>
    <property type="molecule type" value="Genomic_DNA"/>
</dbReference>
<keyword evidence="2" id="KW-0271">Exosome</keyword>
<dbReference type="AlphaFoldDB" id="A0A814CXE7"/>
<dbReference type="InterPro" id="IPR025721">
    <property type="entry name" value="Exosome_cplx_N_dom"/>
</dbReference>
<organism evidence="6 9">
    <name type="scientific">Adineta steineri</name>
    <dbReference type="NCBI Taxonomy" id="433720"/>
    <lineage>
        <taxon>Eukaryota</taxon>
        <taxon>Metazoa</taxon>
        <taxon>Spiralia</taxon>
        <taxon>Gnathifera</taxon>
        <taxon>Rotifera</taxon>
        <taxon>Eurotatoria</taxon>
        <taxon>Bdelloidea</taxon>
        <taxon>Adinetida</taxon>
        <taxon>Adinetidae</taxon>
        <taxon>Adineta</taxon>
    </lineage>
</organism>
<dbReference type="InterPro" id="IPR012340">
    <property type="entry name" value="NA-bd_OB-fold"/>
</dbReference>
<dbReference type="SUPFAM" id="SSF50249">
    <property type="entry name" value="Nucleic acid-binding proteins"/>
    <property type="match status" value="1"/>
</dbReference>
<comment type="caution">
    <text evidence="6">The sequence shown here is derived from an EMBL/GenBank/DDBJ whole genome shotgun (WGS) entry which is preliminary data.</text>
</comment>
<evidence type="ECO:0000259" key="4">
    <source>
        <dbReference type="Pfam" id="PF14382"/>
    </source>
</evidence>
<dbReference type="GO" id="GO:0000176">
    <property type="term" value="C:nuclear exosome (RNase complex)"/>
    <property type="evidence" value="ECO:0007669"/>
    <property type="project" value="TreeGrafter"/>
</dbReference>